<protein>
    <submittedName>
        <fullName evidence="4">GNAT family N-acetyltransferase</fullName>
    </submittedName>
</protein>
<proteinExistence type="predicted"/>
<dbReference type="PANTHER" id="PTHR43800">
    <property type="entry name" value="PEPTIDYL-LYSINE N-ACETYLTRANSFERASE YJAB"/>
    <property type="match status" value="1"/>
</dbReference>
<evidence type="ECO:0000256" key="2">
    <source>
        <dbReference type="ARBA" id="ARBA00023315"/>
    </source>
</evidence>
<keyword evidence="2" id="KW-0012">Acyltransferase</keyword>
<dbReference type="Proteomes" id="UP000318939">
    <property type="component" value="Chromosome"/>
</dbReference>
<evidence type="ECO:0000259" key="3">
    <source>
        <dbReference type="PROSITE" id="PS51186"/>
    </source>
</evidence>
<dbReference type="PROSITE" id="PS51186">
    <property type="entry name" value="GNAT"/>
    <property type="match status" value="1"/>
</dbReference>
<dbReference type="CDD" id="cd04301">
    <property type="entry name" value="NAT_SF"/>
    <property type="match status" value="1"/>
</dbReference>
<dbReference type="EMBL" id="CP117267">
    <property type="protein sequence ID" value="WFS23623.1"/>
    <property type="molecule type" value="Genomic_DNA"/>
</dbReference>
<dbReference type="InterPro" id="IPR000182">
    <property type="entry name" value="GNAT_dom"/>
</dbReference>
<sequence>MTGDPADSFIIRLARLEELPRLTEIELDAFATLADARGGSREAHALPESLLRQSLDDDLLFVAADKENQPIAFLAGTQSDEMLYIREVDVARAWQRKGVGRRLMATAIETARASRLRGVTLTTDRFVPFNAPFYARLGFSEIVDSDLVPELRKALEKEVSVGMGADRRVAMILRFA</sequence>
<reference evidence="4" key="2">
    <citation type="journal article" date="2023" name="MicrobiologyOpen">
        <title>Genomics of the tumorigenes clade of the family Rhizobiaceae and description of Rhizobium rhododendri sp. nov.</title>
        <authorList>
            <person name="Kuzmanovic N."/>
            <person name="diCenzo G.C."/>
            <person name="Bunk B."/>
            <person name="Sproeer C."/>
            <person name="Fruehling A."/>
            <person name="Neumann-Schaal M."/>
            <person name="Overmann J."/>
            <person name="Smalla K."/>
        </authorList>
    </citation>
    <scope>NUCLEOTIDE SEQUENCE</scope>
    <source>
        <strain evidence="4">Rho-6.2</strain>
    </source>
</reference>
<dbReference type="SUPFAM" id="SSF55729">
    <property type="entry name" value="Acyl-CoA N-acyltransferases (Nat)"/>
    <property type="match status" value="1"/>
</dbReference>
<organism evidence="4 5">
    <name type="scientific">Rhizobium rhododendri</name>
    <dbReference type="NCBI Taxonomy" id="2506430"/>
    <lineage>
        <taxon>Bacteria</taxon>
        <taxon>Pseudomonadati</taxon>
        <taxon>Pseudomonadota</taxon>
        <taxon>Alphaproteobacteria</taxon>
        <taxon>Hyphomicrobiales</taxon>
        <taxon>Rhizobiaceae</taxon>
        <taxon>Rhizobium/Agrobacterium group</taxon>
        <taxon>Rhizobium</taxon>
    </lineage>
</organism>
<gene>
    <name evidence="4" type="ORF">PR018_03615</name>
</gene>
<accession>A0ABY8IIU6</accession>
<evidence type="ECO:0000313" key="5">
    <source>
        <dbReference type="Proteomes" id="UP000318939"/>
    </source>
</evidence>
<reference evidence="4" key="1">
    <citation type="journal article" date="2019" name="Phytopathology">
        <title>A Novel Group of Rhizobium tumorigenes-Like Agrobacteria Associated with Crown Gall Disease of Rhododendron and Blueberry.</title>
        <authorList>
            <person name="Kuzmanovic N."/>
            <person name="Behrens P."/>
            <person name="Idczak E."/>
            <person name="Wagner S."/>
            <person name="Gotz M."/>
            <person name="Sproer C."/>
            <person name="Bunk B."/>
            <person name="Overmann J."/>
            <person name="Smalla K."/>
        </authorList>
    </citation>
    <scope>NUCLEOTIDE SEQUENCE</scope>
    <source>
        <strain evidence="4">Rho-6.2</strain>
    </source>
</reference>
<keyword evidence="1" id="KW-0808">Transferase</keyword>
<keyword evidence="5" id="KW-1185">Reference proteome</keyword>
<evidence type="ECO:0000313" key="4">
    <source>
        <dbReference type="EMBL" id="WFS23623.1"/>
    </source>
</evidence>
<evidence type="ECO:0000256" key="1">
    <source>
        <dbReference type="ARBA" id="ARBA00022679"/>
    </source>
</evidence>
<dbReference type="PANTHER" id="PTHR43800:SF1">
    <property type="entry name" value="PEPTIDYL-LYSINE N-ACETYLTRANSFERASE YJAB"/>
    <property type="match status" value="1"/>
</dbReference>
<name>A0ABY8IIU6_9HYPH</name>
<dbReference type="Gene3D" id="3.40.630.30">
    <property type="match status" value="1"/>
</dbReference>
<feature type="domain" description="N-acetyltransferase" evidence="3">
    <location>
        <begin position="9"/>
        <end position="156"/>
    </location>
</feature>
<dbReference type="InterPro" id="IPR016181">
    <property type="entry name" value="Acyl_CoA_acyltransferase"/>
</dbReference>
<dbReference type="Pfam" id="PF00583">
    <property type="entry name" value="Acetyltransf_1"/>
    <property type="match status" value="1"/>
</dbReference>
<dbReference type="RefSeq" id="WP_142829821.1">
    <property type="nucleotide sequence ID" value="NZ_CP117267.1"/>
</dbReference>